<dbReference type="Proteomes" id="UP001602013">
    <property type="component" value="Unassembled WGS sequence"/>
</dbReference>
<keyword evidence="2 10" id="KW-1003">Cell membrane</keyword>
<comment type="similarity">
    <text evidence="7 10">Belongs to the fluoride channel Fluc/FEX (TC 1.A.43) family.</text>
</comment>
<evidence type="ECO:0000256" key="1">
    <source>
        <dbReference type="ARBA" id="ARBA00004651"/>
    </source>
</evidence>
<accession>A0ABW6SX07</accession>
<keyword evidence="12" id="KW-1185">Reference proteome</keyword>
<dbReference type="PANTHER" id="PTHR28259">
    <property type="entry name" value="FLUORIDE EXPORT PROTEIN 1-RELATED"/>
    <property type="match status" value="1"/>
</dbReference>
<name>A0ABW6SX07_9ACTN</name>
<evidence type="ECO:0000256" key="4">
    <source>
        <dbReference type="ARBA" id="ARBA00022989"/>
    </source>
</evidence>
<protein>
    <recommendedName>
        <fullName evidence="10">Fluoride-specific ion channel FluC</fullName>
    </recommendedName>
</protein>
<dbReference type="EMBL" id="JBIASD010000015">
    <property type="protein sequence ID" value="MFF3668474.1"/>
    <property type="molecule type" value="Genomic_DNA"/>
</dbReference>
<comment type="catalytic activity">
    <reaction evidence="8">
        <text>fluoride(in) = fluoride(out)</text>
        <dbReference type="Rhea" id="RHEA:76159"/>
        <dbReference type="ChEBI" id="CHEBI:17051"/>
    </reaction>
    <physiologicalReaction direction="left-to-right" evidence="8">
        <dbReference type="Rhea" id="RHEA:76160"/>
    </physiologicalReaction>
</comment>
<evidence type="ECO:0000256" key="8">
    <source>
        <dbReference type="ARBA" id="ARBA00035585"/>
    </source>
</evidence>
<comment type="caution">
    <text evidence="11">The sequence shown here is derived from an EMBL/GenBank/DDBJ whole genome shotgun (WGS) entry which is preliminary data.</text>
</comment>
<comment type="function">
    <text evidence="9 10">Fluoride-specific ion channel. Important for reducing fluoride concentration in the cell, thus reducing its toxicity.</text>
</comment>
<evidence type="ECO:0000313" key="11">
    <source>
        <dbReference type="EMBL" id="MFF3668474.1"/>
    </source>
</evidence>
<gene>
    <name evidence="10" type="primary">fluC</name>
    <name evidence="10" type="synonym">crcB</name>
    <name evidence="11" type="ORF">ACFYXI_23085</name>
</gene>
<keyword evidence="3 10" id="KW-0812">Transmembrane</keyword>
<sequence>MTPSGTGQDVFRGRPARRRGRAFSVVGVIAIGGGLGSVARFLLASAVPVGANGFPWGTLIANLSGCFALGALMVFVLQVWPPSRYVRPFLGVGFLGGYTTFSTVAVEITRLAAPTAAVYAAVSLVAGLAAVWCGMTLARLAARIPVRRGPRKEAR</sequence>
<dbReference type="RefSeq" id="WP_387414027.1">
    <property type="nucleotide sequence ID" value="NZ_CP191998.1"/>
</dbReference>
<feature type="transmembrane region" description="Helical" evidence="10">
    <location>
        <begin position="118"/>
        <end position="142"/>
    </location>
</feature>
<keyword evidence="10" id="KW-0915">Sodium</keyword>
<keyword evidence="10" id="KW-0479">Metal-binding</keyword>
<feature type="transmembrane region" description="Helical" evidence="10">
    <location>
        <begin position="54"/>
        <end position="77"/>
    </location>
</feature>
<keyword evidence="5 10" id="KW-0472">Membrane</keyword>
<dbReference type="InterPro" id="IPR003691">
    <property type="entry name" value="FluC"/>
</dbReference>
<evidence type="ECO:0000256" key="9">
    <source>
        <dbReference type="ARBA" id="ARBA00049940"/>
    </source>
</evidence>
<evidence type="ECO:0000256" key="5">
    <source>
        <dbReference type="ARBA" id="ARBA00023136"/>
    </source>
</evidence>
<comment type="activity regulation">
    <text evidence="10">Na(+) is not transported, but it plays an essential structural role and its presence is essential for fluoride channel function.</text>
</comment>
<evidence type="ECO:0000256" key="7">
    <source>
        <dbReference type="ARBA" id="ARBA00035120"/>
    </source>
</evidence>
<feature type="transmembrane region" description="Helical" evidence="10">
    <location>
        <begin position="89"/>
        <end position="106"/>
    </location>
</feature>
<dbReference type="Pfam" id="PF02537">
    <property type="entry name" value="CRCB"/>
    <property type="match status" value="1"/>
</dbReference>
<reference evidence="11 12" key="1">
    <citation type="submission" date="2024-10" db="EMBL/GenBank/DDBJ databases">
        <title>The Natural Products Discovery Center: Release of the First 8490 Sequenced Strains for Exploring Actinobacteria Biosynthetic Diversity.</title>
        <authorList>
            <person name="Kalkreuter E."/>
            <person name="Kautsar S.A."/>
            <person name="Yang D."/>
            <person name="Bader C.D."/>
            <person name="Teijaro C.N."/>
            <person name="Fluegel L."/>
            <person name="Davis C.M."/>
            <person name="Simpson J.R."/>
            <person name="Lauterbach L."/>
            <person name="Steele A.D."/>
            <person name="Gui C."/>
            <person name="Meng S."/>
            <person name="Li G."/>
            <person name="Viehrig K."/>
            <person name="Ye F."/>
            <person name="Su P."/>
            <person name="Kiefer A.F."/>
            <person name="Nichols A."/>
            <person name="Cepeda A.J."/>
            <person name="Yan W."/>
            <person name="Fan B."/>
            <person name="Jiang Y."/>
            <person name="Adhikari A."/>
            <person name="Zheng C.-J."/>
            <person name="Schuster L."/>
            <person name="Cowan T.M."/>
            <person name="Smanski M.J."/>
            <person name="Chevrette M.G."/>
            <person name="De Carvalho L.P.S."/>
            <person name="Shen B."/>
        </authorList>
    </citation>
    <scope>NUCLEOTIDE SEQUENCE [LARGE SCALE GENOMIC DNA]</scope>
    <source>
        <strain evidence="11 12">NPDC002173</strain>
    </source>
</reference>
<evidence type="ECO:0000256" key="3">
    <source>
        <dbReference type="ARBA" id="ARBA00022692"/>
    </source>
</evidence>
<proteinExistence type="inferred from homology"/>
<dbReference type="PANTHER" id="PTHR28259:SF1">
    <property type="entry name" value="FLUORIDE EXPORT PROTEIN 1-RELATED"/>
    <property type="match status" value="1"/>
</dbReference>
<evidence type="ECO:0000256" key="10">
    <source>
        <dbReference type="HAMAP-Rule" id="MF_00454"/>
    </source>
</evidence>
<keyword evidence="10" id="KW-0813">Transport</keyword>
<keyword evidence="10" id="KW-0406">Ion transport</keyword>
<evidence type="ECO:0000313" key="12">
    <source>
        <dbReference type="Proteomes" id="UP001602013"/>
    </source>
</evidence>
<dbReference type="HAMAP" id="MF_00454">
    <property type="entry name" value="FluC"/>
    <property type="match status" value="1"/>
</dbReference>
<comment type="subcellular location">
    <subcellularLocation>
        <location evidence="1 10">Cell membrane</location>
        <topology evidence="1 10">Multi-pass membrane protein</topology>
    </subcellularLocation>
</comment>
<feature type="binding site" evidence="10">
    <location>
        <position position="99"/>
    </location>
    <ligand>
        <name>Na(+)</name>
        <dbReference type="ChEBI" id="CHEBI:29101"/>
        <note>structural</note>
    </ligand>
</feature>
<feature type="binding site" evidence="10">
    <location>
        <position position="96"/>
    </location>
    <ligand>
        <name>Na(+)</name>
        <dbReference type="ChEBI" id="CHEBI:29101"/>
        <note>structural</note>
    </ligand>
</feature>
<organism evidence="11 12">
    <name type="scientific">Microtetraspora malaysiensis</name>
    <dbReference type="NCBI Taxonomy" id="161358"/>
    <lineage>
        <taxon>Bacteria</taxon>
        <taxon>Bacillati</taxon>
        <taxon>Actinomycetota</taxon>
        <taxon>Actinomycetes</taxon>
        <taxon>Streptosporangiales</taxon>
        <taxon>Streptosporangiaceae</taxon>
        <taxon>Microtetraspora</taxon>
    </lineage>
</organism>
<keyword evidence="6 10" id="KW-0407">Ion channel</keyword>
<keyword evidence="4 10" id="KW-1133">Transmembrane helix</keyword>
<evidence type="ECO:0000256" key="6">
    <source>
        <dbReference type="ARBA" id="ARBA00023303"/>
    </source>
</evidence>
<feature type="transmembrane region" description="Helical" evidence="10">
    <location>
        <begin position="22"/>
        <end position="42"/>
    </location>
</feature>
<evidence type="ECO:0000256" key="2">
    <source>
        <dbReference type="ARBA" id="ARBA00022475"/>
    </source>
</evidence>